<dbReference type="AlphaFoldDB" id="A0A915KRP3"/>
<evidence type="ECO:0000313" key="3">
    <source>
        <dbReference type="WBParaSite" id="nRc.2.0.1.t41149-RA"/>
    </source>
</evidence>
<accession>A0A915KRP3</accession>
<protein>
    <submittedName>
        <fullName evidence="3">Uncharacterized protein</fullName>
    </submittedName>
</protein>
<evidence type="ECO:0000256" key="1">
    <source>
        <dbReference type="SAM" id="MobiDB-lite"/>
    </source>
</evidence>
<feature type="region of interest" description="Disordered" evidence="1">
    <location>
        <begin position="84"/>
        <end position="135"/>
    </location>
</feature>
<sequence length="135" mass="14708">MTKKTISQPTLSDSILLAPDFRPPPVEAKTIVSHEEVKQAQAADPAVTKIIATLQMKNAMKHPPVLFSEDGLLYPQIKDNRQIKPHARSHQGSFMVASQGRKHPQLDQDPQNLPTDKAAHSTASAAVADPIQASF</sequence>
<reference evidence="3" key="1">
    <citation type="submission" date="2022-11" db="UniProtKB">
        <authorList>
            <consortium name="WormBaseParasite"/>
        </authorList>
    </citation>
    <scope>IDENTIFICATION</scope>
</reference>
<keyword evidence="2" id="KW-1185">Reference proteome</keyword>
<proteinExistence type="predicted"/>
<organism evidence="2 3">
    <name type="scientific">Romanomermis culicivorax</name>
    <name type="common">Nematode worm</name>
    <dbReference type="NCBI Taxonomy" id="13658"/>
    <lineage>
        <taxon>Eukaryota</taxon>
        <taxon>Metazoa</taxon>
        <taxon>Ecdysozoa</taxon>
        <taxon>Nematoda</taxon>
        <taxon>Enoplea</taxon>
        <taxon>Dorylaimia</taxon>
        <taxon>Mermithida</taxon>
        <taxon>Mermithoidea</taxon>
        <taxon>Mermithidae</taxon>
        <taxon>Romanomermis</taxon>
    </lineage>
</organism>
<dbReference type="Proteomes" id="UP000887565">
    <property type="component" value="Unplaced"/>
</dbReference>
<evidence type="ECO:0000313" key="2">
    <source>
        <dbReference type="Proteomes" id="UP000887565"/>
    </source>
</evidence>
<name>A0A915KRP3_ROMCU</name>
<dbReference type="WBParaSite" id="nRc.2.0.1.t41149-RA">
    <property type="protein sequence ID" value="nRc.2.0.1.t41149-RA"/>
    <property type="gene ID" value="nRc.2.0.1.g41149"/>
</dbReference>